<comment type="caution">
    <text evidence="1">The sequence shown here is derived from an EMBL/GenBank/DDBJ whole genome shotgun (WGS) entry which is preliminary data.</text>
</comment>
<protein>
    <submittedName>
        <fullName evidence="1">S-adenosyl-L-methionine-dependent methyltransferase</fullName>
    </submittedName>
</protein>
<dbReference type="AlphaFoldDB" id="A0A5M3YP69"/>
<organism evidence="1 2">
    <name type="scientific">Aspergillus terreus</name>
    <dbReference type="NCBI Taxonomy" id="33178"/>
    <lineage>
        <taxon>Eukaryota</taxon>
        <taxon>Fungi</taxon>
        <taxon>Dikarya</taxon>
        <taxon>Ascomycota</taxon>
        <taxon>Pezizomycotina</taxon>
        <taxon>Eurotiomycetes</taxon>
        <taxon>Eurotiomycetidae</taxon>
        <taxon>Eurotiales</taxon>
        <taxon>Aspergillaceae</taxon>
        <taxon>Aspergillus</taxon>
        <taxon>Aspergillus subgen. Circumdati</taxon>
    </lineage>
</organism>
<proteinExistence type="predicted"/>
<sequence>MDQEVFQLISQVTSSGQALEKQVAVDPSSPDARQTRRQLLYTARRLANYWQNEGQIVEGYLYGVIDVLLLKIGADLGLFQKLRYQL</sequence>
<name>A0A5M3YP69_ASPTE</name>
<evidence type="ECO:0000313" key="2">
    <source>
        <dbReference type="Proteomes" id="UP000452235"/>
    </source>
</evidence>
<dbReference type="Proteomes" id="UP000452235">
    <property type="component" value="Unassembled WGS sequence"/>
</dbReference>
<reference evidence="1 2" key="1">
    <citation type="submission" date="2020-01" db="EMBL/GenBank/DDBJ databases">
        <title>Aspergillus terreus IFO 6365 whole genome shotgun sequence.</title>
        <authorList>
            <person name="Kanamasa S."/>
            <person name="Takahashi H."/>
        </authorList>
    </citation>
    <scope>NUCLEOTIDE SEQUENCE [LARGE SCALE GENOMIC DNA]</scope>
    <source>
        <strain evidence="1 2">IFO 6365</strain>
    </source>
</reference>
<keyword evidence="1" id="KW-0808">Transferase</keyword>
<evidence type="ECO:0000313" key="1">
    <source>
        <dbReference type="EMBL" id="GFF15265.1"/>
    </source>
</evidence>
<dbReference type="EMBL" id="BLJY01000004">
    <property type="protein sequence ID" value="GFF15265.1"/>
    <property type="molecule type" value="Genomic_DNA"/>
</dbReference>
<dbReference type="GO" id="GO:0032259">
    <property type="term" value="P:methylation"/>
    <property type="evidence" value="ECO:0007669"/>
    <property type="project" value="UniProtKB-KW"/>
</dbReference>
<keyword evidence="1" id="KW-0489">Methyltransferase</keyword>
<dbReference type="GO" id="GO:0008168">
    <property type="term" value="F:methyltransferase activity"/>
    <property type="evidence" value="ECO:0007669"/>
    <property type="project" value="UniProtKB-KW"/>
</dbReference>
<keyword evidence="2" id="KW-1185">Reference proteome</keyword>
<accession>A0A5M3YP69</accession>
<gene>
    <name evidence="1" type="ORF">ATEIFO6365_0004038400</name>
</gene>